<comment type="caution">
    <text evidence="2">The sequence shown here is derived from an EMBL/GenBank/DDBJ whole genome shotgun (WGS) entry which is preliminary data.</text>
</comment>
<dbReference type="PANTHER" id="PTHR42964">
    <property type="entry name" value="ENOYL-COA HYDRATASE"/>
    <property type="match status" value="1"/>
</dbReference>
<dbReference type="Gene3D" id="1.10.12.10">
    <property type="entry name" value="Lyase 2-enoyl-coa Hydratase, Chain A, domain 2"/>
    <property type="match status" value="1"/>
</dbReference>
<dbReference type="SUPFAM" id="SSF52096">
    <property type="entry name" value="ClpP/crotonase"/>
    <property type="match status" value="1"/>
</dbReference>
<evidence type="ECO:0000256" key="1">
    <source>
        <dbReference type="ARBA" id="ARBA00005254"/>
    </source>
</evidence>
<sequence>MKQNAQTADNPLFVNIDELGIATISLNRPDYANAFNAQVITQFNAALDTLSANNKVRALVLAGHGMHFSAGADVEWMRSMAAKTQQQNQLDAFQLATLLEKLDGFPHPSVALVQGCAFGGALGLICCCDMVIAKKNAMFCLSEVKLGLVPATIAPYVIRAVGVRHARRYMLSAEKIDAATALSLNIVHQICQSDSLENDALNWLQPVLTHSPQALIEAKKLCHTCHNAPIDEAMKRYTSDLIANMRVSPQGQEGLAAFLEKRVPNWYKLDGEK</sequence>
<reference evidence="2 3" key="1">
    <citation type="journal article" date="2015" name="BMC Genomics">
        <title>Genome mining reveals unlocked bioactive potential of marine Gram-negative bacteria.</title>
        <authorList>
            <person name="Machado H."/>
            <person name="Sonnenschein E.C."/>
            <person name="Melchiorsen J."/>
            <person name="Gram L."/>
        </authorList>
    </citation>
    <scope>NUCLEOTIDE SEQUENCE [LARGE SCALE GENOMIC DNA]</scope>
    <source>
        <strain evidence="2 3">S2757</strain>
    </source>
</reference>
<organism evidence="2 3">
    <name type="scientific">Vibrio galatheae</name>
    <dbReference type="NCBI Taxonomy" id="579748"/>
    <lineage>
        <taxon>Bacteria</taxon>
        <taxon>Pseudomonadati</taxon>
        <taxon>Pseudomonadota</taxon>
        <taxon>Gammaproteobacteria</taxon>
        <taxon>Vibrionales</taxon>
        <taxon>Vibrionaceae</taxon>
        <taxon>Vibrio</taxon>
    </lineage>
</organism>
<dbReference type="Gene3D" id="3.90.226.10">
    <property type="entry name" value="2-enoyl-CoA Hydratase, Chain A, domain 1"/>
    <property type="match status" value="1"/>
</dbReference>
<dbReference type="CDD" id="cd06558">
    <property type="entry name" value="crotonase-like"/>
    <property type="match status" value="1"/>
</dbReference>
<dbReference type="GO" id="GO:0008300">
    <property type="term" value="P:isoprenoid catabolic process"/>
    <property type="evidence" value="ECO:0007669"/>
    <property type="project" value="TreeGrafter"/>
</dbReference>
<dbReference type="EMBL" id="JXXV01000007">
    <property type="protein sequence ID" value="KJY84676.1"/>
    <property type="molecule type" value="Genomic_DNA"/>
</dbReference>
<dbReference type="RefSeq" id="WP_045954413.1">
    <property type="nucleotide sequence ID" value="NZ_JXXV01000007.1"/>
</dbReference>
<dbReference type="PATRIC" id="fig|579748.3.peg.806"/>
<dbReference type="STRING" id="579748.TW81_03895"/>
<keyword evidence="3" id="KW-1185">Reference proteome</keyword>
<dbReference type="PANTHER" id="PTHR42964:SF1">
    <property type="entry name" value="POLYKETIDE BIOSYNTHESIS ENOYL-COA HYDRATASE PKSH-RELATED"/>
    <property type="match status" value="1"/>
</dbReference>
<gene>
    <name evidence="2" type="ORF">TW81_03895</name>
</gene>
<dbReference type="InterPro" id="IPR051683">
    <property type="entry name" value="Enoyl-CoA_Hydratase/Isomerase"/>
</dbReference>
<dbReference type="InterPro" id="IPR014748">
    <property type="entry name" value="Enoyl-CoA_hydra_C"/>
</dbReference>
<protein>
    <submittedName>
        <fullName evidence="2">Gamma-carboxygeranoyl-CoA hydratase</fullName>
    </submittedName>
</protein>
<proteinExistence type="inferred from homology"/>
<evidence type="ECO:0000313" key="3">
    <source>
        <dbReference type="Proteomes" id="UP000033673"/>
    </source>
</evidence>
<dbReference type="AlphaFoldDB" id="A0A0F4NRE6"/>
<name>A0A0F4NRE6_9VIBR</name>
<accession>A0A0F4NRE6</accession>
<dbReference type="GO" id="GO:0003824">
    <property type="term" value="F:catalytic activity"/>
    <property type="evidence" value="ECO:0007669"/>
    <property type="project" value="UniProtKB-ARBA"/>
</dbReference>
<evidence type="ECO:0000313" key="2">
    <source>
        <dbReference type="EMBL" id="KJY84676.1"/>
    </source>
</evidence>
<comment type="similarity">
    <text evidence="1">Belongs to the enoyl-CoA hydratase/isomerase family.</text>
</comment>
<dbReference type="Proteomes" id="UP000033673">
    <property type="component" value="Unassembled WGS sequence"/>
</dbReference>
<dbReference type="InterPro" id="IPR029045">
    <property type="entry name" value="ClpP/crotonase-like_dom_sf"/>
</dbReference>
<dbReference type="InterPro" id="IPR001753">
    <property type="entry name" value="Enoyl-CoA_hydra/iso"/>
</dbReference>
<dbReference type="Pfam" id="PF00378">
    <property type="entry name" value="ECH_1"/>
    <property type="match status" value="1"/>
</dbReference>
<dbReference type="OrthoDB" id="9807606at2"/>